<comment type="caution">
    <text evidence="4">The sequence shown here is derived from an EMBL/GenBank/DDBJ whole genome shotgun (WGS) entry which is preliminary data.</text>
</comment>
<evidence type="ECO:0000256" key="1">
    <source>
        <dbReference type="ARBA" id="ARBA00006270"/>
    </source>
</evidence>
<dbReference type="SMART" id="SM00173">
    <property type="entry name" value="RAS"/>
    <property type="match status" value="1"/>
</dbReference>
<evidence type="ECO:0000256" key="2">
    <source>
        <dbReference type="ARBA" id="ARBA00022741"/>
    </source>
</evidence>
<dbReference type="NCBIfam" id="TIGR00231">
    <property type="entry name" value="small_GTP"/>
    <property type="match status" value="1"/>
</dbReference>
<dbReference type="PROSITE" id="PS51421">
    <property type="entry name" value="RAS"/>
    <property type="match status" value="1"/>
</dbReference>
<dbReference type="PRINTS" id="PR00449">
    <property type="entry name" value="RASTRNSFRMNG"/>
</dbReference>
<evidence type="ECO:0000313" key="5">
    <source>
        <dbReference type="Proteomes" id="UP001642483"/>
    </source>
</evidence>
<keyword evidence="5" id="KW-1185">Reference proteome</keyword>
<sequence length="212" mass="23849">MSKQPRVLKVVLIGDGGVGKSSIMNRFITGEFDAQSYHTIGVEFLTKNMTVDGEQYTLQIWDTAGQERFKSLRTPFYRGADCCVLTYAVNDAQSFHNLEIWKNEFIYYADISPDHSKKFPFLIVGNKVDVDSNEIEINQTDVENWCKNNGGYPHIETSAKDSTNVERCFITAIRKTVTMQLHSGEASFSNLASEMPTVSLSTKNSDSKNKCC</sequence>
<dbReference type="Pfam" id="PF00071">
    <property type="entry name" value="Ras"/>
    <property type="match status" value="1"/>
</dbReference>
<evidence type="ECO:0008006" key="6">
    <source>
        <dbReference type="Google" id="ProtNLM"/>
    </source>
</evidence>
<dbReference type="SMART" id="SM00176">
    <property type="entry name" value="RAN"/>
    <property type="match status" value="1"/>
</dbReference>
<dbReference type="Proteomes" id="UP001642483">
    <property type="component" value="Unassembled WGS sequence"/>
</dbReference>
<dbReference type="Gene3D" id="3.40.50.300">
    <property type="entry name" value="P-loop containing nucleotide triphosphate hydrolases"/>
    <property type="match status" value="1"/>
</dbReference>
<comment type="similarity">
    <text evidence="1">Belongs to the small GTPase superfamily. Rab family.</text>
</comment>
<dbReference type="SMART" id="SM00175">
    <property type="entry name" value="RAB"/>
    <property type="match status" value="1"/>
</dbReference>
<dbReference type="SUPFAM" id="SSF52540">
    <property type="entry name" value="P-loop containing nucleoside triphosphate hydrolases"/>
    <property type="match status" value="1"/>
</dbReference>
<name>A0ABP0FV76_CLALP</name>
<dbReference type="InterPro" id="IPR027417">
    <property type="entry name" value="P-loop_NTPase"/>
</dbReference>
<evidence type="ECO:0000313" key="4">
    <source>
        <dbReference type="EMBL" id="CAK8683526.1"/>
    </source>
</evidence>
<proteinExistence type="inferred from homology"/>
<dbReference type="PROSITE" id="PS51420">
    <property type="entry name" value="RHO"/>
    <property type="match status" value="1"/>
</dbReference>
<accession>A0ABP0FV76</accession>
<evidence type="ECO:0000256" key="3">
    <source>
        <dbReference type="ARBA" id="ARBA00023134"/>
    </source>
</evidence>
<dbReference type="PANTHER" id="PTHR47981:SF1">
    <property type="entry name" value="RE17845P"/>
    <property type="match status" value="1"/>
</dbReference>
<dbReference type="PANTHER" id="PTHR47981">
    <property type="entry name" value="RAB FAMILY"/>
    <property type="match status" value="1"/>
</dbReference>
<dbReference type="InterPro" id="IPR001806">
    <property type="entry name" value="Small_GTPase"/>
</dbReference>
<gene>
    <name evidence="4" type="ORF">CVLEPA_LOCUS14594</name>
</gene>
<organism evidence="4 5">
    <name type="scientific">Clavelina lepadiformis</name>
    <name type="common">Light-bulb sea squirt</name>
    <name type="synonym">Ascidia lepadiformis</name>
    <dbReference type="NCBI Taxonomy" id="159417"/>
    <lineage>
        <taxon>Eukaryota</taxon>
        <taxon>Metazoa</taxon>
        <taxon>Chordata</taxon>
        <taxon>Tunicata</taxon>
        <taxon>Ascidiacea</taxon>
        <taxon>Aplousobranchia</taxon>
        <taxon>Clavelinidae</taxon>
        <taxon>Clavelina</taxon>
    </lineage>
</organism>
<dbReference type="PROSITE" id="PS51419">
    <property type="entry name" value="RAB"/>
    <property type="match status" value="1"/>
</dbReference>
<dbReference type="InterPro" id="IPR005225">
    <property type="entry name" value="Small_GTP-bd"/>
</dbReference>
<reference evidence="4 5" key="1">
    <citation type="submission" date="2024-02" db="EMBL/GenBank/DDBJ databases">
        <authorList>
            <person name="Daric V."/>
            <person name="Darras S."/>
        </authorList>
    </citation>
    <scope>NUCLEOTIDE SEQUENCE [LARGE SCALE GENOMIC DNA]</scope>
</reference>
<dbReference type="SMART" id="SM00174">
    <property type="entry name" value="RHO"/>
    <property type="match status" value="1"/>
</dbReference>
<keyword evidence="2" id="KW-0547">Nucleotide-binding</keyword>
<dbReference type="EMBL" id="CAWYQH010000097">
    <property type="protein sequence ID" value="CAK8683526.1"/>
    <property type="molecule type" value="Genomic_DNA"/>
</dbReference>
<protein>
    <recommendedName>
        <fullName evidence="6">Ras-related protein Rab-9A</fullName>
    </recommendedName>
</protein>
<keyword evidence="3" id="KW-0342">GTP-binding</keyword>